<gene>
    <name evidence="2" type="ORF">BVC71_12180</name>
</gene>
<organism evidence="2 3">
    <name type="scientific">Marivivens niveibacter</name>
    <dbReference type="NCBI Taxonomy" id="1930667"/>
    <lineage>
        <taxon>Bacteria</taxon>
        <taxon>Pseudomonadati</taxon>
        <taxon>Pseudomonadota</taxon>
        <taxon>Alphaproteobacteria</taxon>
        <taxon>Rhodobacterales</taxon>
        <taxon>Paracoccaceae</taxon>
        <taxon>Marivivens group</taxon>
        <taxon>Marivivens</taxon>
    </lineage>
</organism>
<evidence type="ECO:0000313" key="3">
    <source>
        <dbReference type="Proteomes" id="UP000194664"/>
    </source>
</evidence>
<proteinExistence type="predicted"/>
<dbReference type="EMBL" id="MSPP01000004">
    <property type="protein sequence ID" value="OUD08682.1"/>
    <property type="molecule type" value="Genomic_DNA"/>
</dbReference>
<keyword evidence="1" id="KW-0472">Membrane</keyword>
<feature type="transmembrane region" description="Helical" evidence="1">
    <location>
        <begin position="7"/>
        <end position="26"/>
    </location>
</feature>
<dbReference type="OrthoDB" id="7876542at2"/>
<dbReference type="RefSeq" id="WP_086451952.1">
    <property type="nucleotide sequence ID" value="NZ_MSPP01000004.1"/>
</dbReference>
<evidence type="ECO:0000313" key="2">
    <source>
        <dbReference type="EMBL" id="OUD08682.1"/>
    </source>
</evidence>
<keyword evidence="1" id="KW-0812">Transmembrane</keyword>
<reference evidence="2 3" key="1">
    <citation type="submission" date="2016-12" db="EMBL/GenBank/DDBJ databases">
        <title>The draft genome sequence of HSLHS2.</title>
        <authorList>
            <person name="Hu D."/>
            <person name="Wang L."/>
            <person name="Shao Z."/>
        </authorList>
    </citation>
    <scope>NUCLEOTIDE SEQUENCE [LARGE SCALE GENOMIC DNA]</scope>
    <source>
        <strain evidence="2">MCCC 1A06712</strain>
    </source>
</reference>
<keyword evidence="1" id="KW-1133">Transmembrane helix</keyword>
<feature type="transmembrane region" description="Helical" evidence="1">
    <location>
        <begin position="174"/>
        <end position="193"/>
    </location>
</feature>
<feature type="transmembrane region" description="Helical" evidence="1">
    <location>
        <begin position="38"/>
        <end position="55"/>
    </location>
</feature>
<dbReference type="AlphaFoldDB" id="A0A251WWD3"/>
<keyword evidence="3" id="KW-1185">Reference proteome</keyword>
<dbReference type="Proteomes" id="UP000194664">
    <property type="component" value="Unassembled WGS sequence"/>
</dbReference>
<comment type="caution">
    <text evidence="2">The sequence shown here is derived from an EMBL/GenBank/DDBJ whole genome shotgun (WGS) entry which is preliminary data.</text>
</comment>
<evidence type="ECO:0000256" key="1">
    <source>
        <dbReference type="SAM" id="Phobius"/>
    </source>
</evidence>
<protein>
    <submittedName>
        <fullName evidence="2">Uncharacterized protein</fullName>
    </submittedName>
</protein>
<name>A0A251WWD3_9RHOB</name>
<feature type="transmembrane region" description="Helical" evidence="1">
    <location>
        <begin position="138"/>
        <end position="159"/>
    </location>
</feature>
<feature type="transmembrane region" description="Helical" evidence="1">
    <location>
        <begin position="109"/>
        <end position="131"/>
    </location>
</feature>
<feature type="transmembrane region" description="Helical" evidence="1">
    <location>
        <begin position="67"/>
        <end position="89"/>
    </location>
</feature>
<accession>A0A251WWD3</accession>
<sequence length="201" mass="21195">MHKMIDYTGAAISGYAMLVLLVGWGMGVDPIVRGASDGVGMVPSTALCFIMLGSCMMTVRNQSAIEALVFSISLISMFVFFGFVLGHNVSQPDQNFVDVLNFEVRPVDGMAWGTVLGISLLATALAVLAFGDIASKSVAVLLMAVIGLNALGFVIAKFWDSDLVAVVRLYEQMSIPTLALLLLAVIGVASFATSNQPVSPD</sequence>